<dbReference type="AlphaFoldDB" id="A0A0S2F804"/>
<gene>
    <name evidence="1" type="ORF">LA76x_1508</name>
</gene>
<dbReference type="EMBL" id="CP011129">
    <property type="protein sequence ID" value="ALN79664.1"/>
    <property type="molecule type" value="Genomic_DNA"/>
</dbReference>
<dbReference type="PATRIC" id="fig|84531.8.peg.1537"/>
<name>A0A0S2F804_LYSAN</name>
<dbReference type="Proteomes" id="UP000060787">
    <property type="component" value="Chromosome"/>
</dbReference>
<accession>A0A0S2F804</accession>
<organism evidence="1 2">
    <name type="scientific">Lysobacter antibioticus</name>
    <dbReference type="NCBI Taxonomy" id="84531"/>
    <lineage>
        <taxon>Bacteria</taxon>
        <taxon>Pseudomonadati</taxon>
        <taxon>Pseudomonadota</taxon>
        <taxon>Gammaproteobacteria</taxon>
        <taxon>Lysobacterales</taxon>
        <taxon>Lysobacteraceae</taxon>
        <taxon>Lysobacter</taxon>
    </lineage>
</organism>
<dbReference type="KEGG" id="lab:LA76x_1508"/>
<evidence type="ECO:0000313" key="2">
    <source>
        <dbReference type="Proteomes" id="UP000060787"/>
    </source>
</evidence>
<keyword evidence="2" id="KW-1185">Reference proteome</keyword>
<sequence length="43" mass="4751">MIFHTGHPCPDEKRRASLRAGLRVFTCIACTMPRTATATVTMT</sequence>
<reference evidence="1 2" key="1">
    <citation type="journal article" date="2015" name="BMC Genomics">
        <title>Comparative genomics and metabolic profiling of the genus Lysobacter.</title>
        <authorList>
            <person name="de Bruijn I."/>
            <person name="Cheng X."/>
            <person name="de Jager V."/>
            <person name="Exposito R.G."/>
            <person name="Watrous J."/>
            <person name="Patel N."/>
            <person name="Postma J."/>
            <person name="Dorrestein P.C."/>
            <person name="Kobayashi D."/>
            <person name="Raaijmakers J.M."/>
        </authorList>
    </citation>
    <scope>NUCLEOTIDE SEQUENCE [LARGE SCALE GENOMIC DNA]</scope>
    <source>
        <strain evidence="1 2">76</strain>
    </source>
</reference>
<protein>
    <submittedName>
        <fullName evidence="1">Uncharacterized protein</fullName>
    </submittedName>
</protein>
<evidence type="ECO:0000313" key="1">
    <source>
        <dbReference type="EMBL" id="ALN79664.1"/>
    </source>
</evidence>
<proteinExistence type="predicted"/>